<protein>
    <submittedName>
        <fullName evidence="1">Uncharacterized protein</fullName>
    </submittedName>
</protein>
<name>A4RRW4_OSTLU</name>
<dbReference type="Proteomes" id="UP000001568">
    <property type="component" value="Chromosome 1"/>
</dbReference>
<reference evidence="1 2" key="1">
    <citation type="journal article" date="2007" name="Proc. Natl. Acad. Sci. U.S.A.">
        <title>The tiny eukaryote Ostreococcus provides genomic insights into the paradox of plankton speciation.</title>
        <authorList>
            <person name="Palenik B."/>
            <person name="Grimwood J."/>
            <person name="Aerts A."/>
            <person name="Rouze P."/>
            <person name="Salamov A."/>
            <person name="Putnam N."/>
            <person name="Dupont C."/>
            <person name="Jorgensen R."/>
            <person name="Derelle E."/>
            <person name="Rombauts S."/>
            <person name="Zhou K."/>
            <person name="Otillar R."/>
            <person name="Merchant S.S."/>
            <person name="Podell S."/>
            <person name="Gaasterland T."/>
            <person name="Napoli C."/>
            <person name="Gendler K."/>
            <person name="Manuell A."/>
            <person name="Tai V."/>
            <person name="Vallon O."/>
            <person name="Piganeau G."/>
            <person name="Jancek S."/>
            <person name="Heijde M."/>
            <person name="Jabbari K."/>
            <person name="Bowler C."/>
            <person name="Lohr M."/>
            <person name="Robbens S."/>
            <person name="Werner G."/>
            <person name="Dubchak I."/>
            <person name="Pazour G.J."/>
            <person name="Ren Q."/>
            <person name="Paulsen I."/>
            <person name="Delwiche C."/>
            <person name="Schmutz J."/>
            <person name="Rokhsar D."/>
            <person name="Van de Peer Y."/>
            <person name="Moreau H."/>
            <person name="Grigoriev I.V."/>
        </authorList>
    </citation>
    <scope>NUCLEOTIDE SEQUENCE [LARGE SCALE GENOMIC DNA]</scope>
    <source>
        <strain evidence="1 2">CCE9901</strain>
    </source>
</reference>
<dbReference type="RefSeq" id="XP_001415973.1">
    <property type="nucleotide sequence ID" value="XM_001415936.1"/>
</dbReference>
<dbReference type="GeneID" id="4999894"/>
<gene>
    <name evidence="1" type="ORF">OSTLU_29159</name>
</gene>
<evidence type="ECO:0000313" key="1">
    <source>
        <dbReference type="EMBL" id="ABO94265.1"/>
    </source>
</evidence>
<dbReference type="AlphaFoldDB" id="A4RRW4"/>
<evidence type="ECO:0000313" key="2">
    <source>
        <dbReference type="Proteomes" id="UP000001568"/>
    </source>
</evidence>
<sequence length="81" mass="9268">MSEVRLLRHPRKVGPALVLKLGIRRIGSENSRVRALRMVSLRNALAVFIIRDSPSLIVRHLQKQVTGKRVRLLHARSLLML</sequence>
<organism evidence="1 2">
    <name type="scientific">Ostreococcus lucimarinus (strain CCE9901)</name>
    <dbReference type="NCBI Taxonomy" id="436017"/>
    <lineage>
        <taxon>Eukaryota</taxon>
        <taxon>Viridiplantae</taxon>
        <taxon>Chlorophyta</taxon>
        <taxon>Mamiellophyceae</taxon>
        <taxon>Mamiellales</taxon>
        <taxon>Bathycoccaceae</taxon>
        <taxon>Ostreococcus</taxon>
    </lineage>
</organism>
<dbReference type="EMBL" id="CP000581">
    <property type="protein sequence ID" value="ABO94265.1"/>
    <property type="molecule type" value="Genomic_DNA"/>
</dbReference>
<dbReference type="Gramene" id="ABO94265">
    <property type="protein sequence ID" value="ABO94265"/>
    <property type="gene ID" value="OSTLU_29159"/>
</dbReference>
<dbReference type="HOGENOM" id="CLU_2578187_0_0_1"/>
<proteinExistence type="predicted"/>
<dbReference type="KEGG" id="olu:OSTLU_29159"/>
<keyword evidence="2" id="KW-1185">Reference proteome</keyword>
<accession>A4RRW4</accession>